<dbReference type="PATRIC" id="fig|47853.6.peg.442"/>
<comment type="caution">
    <text evidence="1">The sequence shown here is derived from an EMBL/GenBank/DDBJ whole genome shotgun (WGS) entry which is preliminary data.</text>
</comment>
<organism evidence="1 2">
    <name type="scientific">Micromonospora haikouensis</name>
    <dbReference type="NCBI Taxonomy" id="686309"/>
    <lineage>
        <taxon>Bacteria</taxon>
        <taxon>Bacillati</taxon>
        <taxon>Actinomycetota</taxon>
        <taxon>Actinomycetes</taxon>
        <taxon>Micromonosporales</taxon>
        <taxon>Micromonosporaceae</taxon>
        <taxon>Micromonospora</taxon>
    </lineage>
</organism>
<gene>
    <name evidence="1" type="ORF">TK50_02040</name>
</gene>
<dbReference type="GeneID" id="301302958"/>
<dbReference type="EMBL" id="JXSX01000001">
    <property type="protein sequence ID" value="KIR64476.1"/>
    <property type="molecule type" value="Genomic_DNA"/>
</dbReference>
<dbReference type="OrthoDB" id="8163513at2"/>
<dbReference type="SUPFAM" id="SSF53335">
    <property type="entry name" value="S-adenosyl-L-methionine-dependent methyltransferases"/>
    <property type="match status" value="1"/>
</dbReference>
<keyword evidence="1" id="KW-0489">Methyltransferase</keyword>
<dbReference type="GO" id="GO:0032259">
    <property type="term" value="P:methylation"/>
    <property type="evidence" value="ECO:0007669"/>
    <property type="project" value="UniProtKB-KW"/>
</dbReference>
<name>A0A0D0WZS0_9ACTN</name>
<keyword evidence="2" id="KW-1185">Reference proteome</keyword>
<accession>A0A0D0WZS0</accession>
<dbReference type="InterPro" id="IPR029063">
    <property type="entry name" value="SAM-dependent_MTases_sf"/>
</dbReference>
<dbReference type="RefSeq" id="WP_043961105.1">
    <property type="nucleotide sequence ID" value="NZ_JBIAOP010000006.1"/>
</dbReference>
<evidence type="ECO:0000313" key="1">
    <source>
        <dbReference type="EMBL" id="KIR64476.1"/>
    </source>
</evidence>
<proteinExistence type="predicted"/>
<sequence length="214" mass="22773">MTTGTDWQAWHQPYADEDSPLSRRLRLVRGAITAWLDERPDEPLAVVSACAGQGHDLVGALAGRADAARVRATLLEYDPGNVAAARAAAAGAGLANVDIRRADAGRLSSYAQAVPADLVLMAGVFGNVDDHDVRRTVAALPQLCAAGATVIWTRTRRAPDLTPALRGWLRDAGFAERAFHAPDGVLFSVGVHRFTGTPRPLETSGALFTFVRQP</sequence>
<dbReference type="GO" id="GO:0008168">
    <property type="term" value="F:methyltransferase activity"/>
    <property type="evidence" value="ECO:0007669"/>
    <property type="project" value="UniProtKB-KW"/>
</dbReference>
<dbReference type="Proteomes" id="UP000032254">
    <property type="component" value="Unassembled WGS sequence"/>
</dbReference>
<protein>
    <submittedName>
        <fullName evidence="1">Methyltransferase</fullName>
    </submittedName>
</protein>
<reference evidence="1 2" key="1">
    <citation type="submission" date="2015-01" db="EMBL/GenBank/DDBJ databases">
        <title>Sequencing and annotation of Micromonospora carbonacea strain JXNU-1 genome.</title>
        <authorList>
            <person name="Long Z."/>
            <person name="Huang Y."/>
            <person name="Jiang Y."/>
        </authorList>
    </citation>
    <scope>NUCLEOTIDE SEQUENCE [LARGE SCALE GENOMIC DNA]</scope>
    <source>
        <strain evidence="1 2">JXNU-1</strain>
    </source>
</reference>
<evidence type="ECO:0000313" key="2">
    <source>
        <dbReference type="Proteomes" id="UP000032254"/>
    </source>
</evidence>
<keyword evidence="1" id="KW-0808">Transferase</keyword>
<dbReference type="AlphaFoldDB" id="A0A0D0WZS0"/>
<dbReference type="Gene3D" id="3.40.50.150">
    <property type="entry name" value="Vaccinia Virus protein VP39"/>
    <property type="match status" value="1"/>
</dbReference>